<dbReference type="Gene3D" id="2.60.40.740">
    <property type="match status" value="2"/>
</dbReference>
<dbReference type="SMART" id="SM00089">
    <property type="entry name" value="PKD"/>
    <property type="match status" value="1"/>
</dbReference>
<dbReference type="InterPro" id="IPR025667">
    <property type="entry name" value="SprB_repeat"/>
</dbReference>
<dbReference type="OrthoDB" id="7794186at2"/>
<proteinExistence type="predicted"/>
<comment type="caution">
    <text evidence="2">The sequence shown here is derived from an EMBL/GenBank/DDBJ whole genome shotgun (WGS) entry which is preliminary data.</text>
</comment>
<reference evidence="2 3" key="1">
    <citation type="journal article" date="2013" name="Genome Announc.">
        <title>Draft Genome Sequence of Indibacter alkaliphilus Strain LW1T, Isolated from Lonar Lake, a Haloalkaline Lake in the Buldana District of Maharashtra, India.</title>
        <authorList>
            <person name="Singh A."/>
            <person name="Kumar Jangir P."/>
            <person name="Sharma R."/>
            <person name="Singh A."/>
            <person name="Kumar Pinnaka A."/>
            <person name="Shivaji S."/>
        </authorList>
    </citation>
    <scope>NUCLEOTIDE SEQUENCE [LARGE SCALE GENOMIC DNA]</scope>
    <source>
        <strain evidence="3">CCUG 57479 / KCTC 22604 / LW1</strain>
    </source>
</reference>
<evidence type="ECO:0000313" key="2">
    <source>
        <dbReference type="EMBL" id="EOZ92061.1"/>
    </source>
</evidence>
<dbReference type="PROSITE" id="PS50093">
    <property type="entry name" value="PKD"/>
    <property type="match status" value="1"/>
</dbReference>
<protein>
    <submittedName>
        <fullName evidence="2">Internalin, putative</fullName>
    </submittedName>
</protein>
<gene>
    <name evidence="2" type="ORF">A33Q_4154</name>
</gene>
<dbReference type="Proteomes" id="UP000006073">
    <property type="component" value="Unassembled WGS sequence"/>
</dbReference>
<feature type="domain" description="PKD" evidence="1">
    <location>
        <begin position="445"/>
        <end position="522"/>
    </location>
</feature>
<dbReference type="Gene3D" id="2.60.40.10">
    <property type="entry name" value="Immunoglobulins"/>
    <property type="match status" value="1"/>
</dbReference>
<dbReference type="NCBIfam" id="TIGR04131">
    <property type="entry name" value="Bac_Flav_CTERM"/>
    <property type="match status" value="1"/>
</dbReference>
<dbReference type="InterPro" id="IPR035986">
    <property type="entry name" value="PKD_dom_sf"/>
</dbReference>
<accession>S2DJD6</accession>
<dbReference type="InterPro" id="IPR000601">
    <property type="entry name" value="PKD_dom"/>
</dbReference>
<dbReference type="Pfam" id="PF13585">
    <property type="entry name" value="CHU_C"/>
    <property type="match status" value="1"/>
</dbReference>
<dbReference type="InterPro" id="IPR013783">
    <property type="entry name" value="Ig-like_fold"/>
</dbReference>
<dbReference type="AlphaFoldDB" id="S2DJD6"/>
<dbReference type="RefSeq" id="WP_009033098.1">
    <property type="nucleotide sequence ID" value="NZ_ALWO02000052.1"/>
</dbReference>
<dbReference type="CDD" id="cd00146">
    <property type="entry name" value="PKD"/>
    <property type="match status" value="1"/>
</dbReference>
<dbReference type="EMBL" id="ALWO02000052">
    <property type="protein sequence ID" value="EOZ92061.1"/>
    <property type="molecule type" value="Genomic_DNA"/>
</dbReference>
<dbReference type="Pfam" id="PF13573">
    <property type="entry name" value="SprB"/>
    <property type="match status" value="2"/>
</dbReference>
<dbReference type="InterPro" id="IPR026341">
    <property type="entry name" value="T9SS_type_B"/>
</dbReference>
<evidence type="ECO:0000313" key="3">
    <source>
        <dbReference type="Proteomes" id="UP000006073"/>
    </source>
</evidence>
<organism evidence="2 3">
    <name type="scientific">Indibacter alkaliphilus (strain CCUG 57479 / KCTC 22604 / LW1)</name>
    <dbReference type="NCBI Taxonomy" id="1189612"/>
    <lineage>
        <taxon>Bacteria</taxon>
        <taxon>Pseudomonadati</taxon>
        <taxon>Bacteroidota</taxon>
        <taxon>Cytophagia</taxon>
        <taxon>Cytophagales</taxon>
        <taxon>Cyclobacteriaceae</taxon>
    </lineage>
</organism>
<dbReference type="STRING" id="1189612.A33Q_4154"/>
<dbReference type="Pfam" id="PF18911">
    <property type="entry name" value="PKD_4"/>
    <property type="match status" value="1"/>
</dbReference>
<name>S2DJD6_INDAL</name>
<evidence type="ECO:0000259" key="1">
    <source>
        <dbReference type="PROSITE" id="PS50093"/>
    </source>
</evidence>
<sequence length="617" mass="67733">MNIKNYKLPTFLIFLIGVLAIVFMEDTLAQGRDKNQENGSGQRTENVPSGKLEVAVSGKLALCSHEDRGHIILGVSGGVEPYTFKWNNNDTVQNRYNLFSGTYTVVITDNEGKTITERIVVQPPLPLIVDLKEKKDASCGSSADGSARIEIKFGRGEPYTITWSHGLQGELEADKLLPGSYTVTVADHLNCDITISFEIGQESEGIEVSEAIEDIGCTGNEKGAIFLDVKGGSGKFSYQWSNGKTSKDLSGLDAGIYEVTIQDEEGCSVFRTYEVVSTASVIDLELVRVQHIQCAGSEDGEIEIAISGGVAPYTVQWDNGASSEKLNALKAGKYSVKVSDGSGCTVSRTVEVNEPAKLTAFLESSVDMDCSTGESKTYVWVNVAGGQSPYSILWSDGSKDIKEVEASNMREISVEVEDAMGCKTNHKIRLDNQSIQTGLRVDFQVRKLEINAESEVFTSEPLLFESEISEEFIAWEWDFGDGNGNSEKDPIHVFEKPGLYEVTLRAYDLFGCSSVESKEINVLEVEKWITIPNAFSPNGDGLNDTFKPMLKGVSSFKMDIFNNWGEHMYTSSGLEFEGWDGTYKGKLLPRGSYVYQISFTKVNGEKEIKTGSLTLIR</sequence>
<dbReference type="SUPFAM" id="SSF49299">
    <property type="entry name" value="PKD domain"/>
    <property type="match status" value="1"/>
</dbReference>
<keyword evidence="3" id="KW-1185">Reference proteome</keyword>
<dbReference type="InterPro" id="IPR022409">
    <property type="entry name" value="PKD/Chitinase_dom"/>
</dbReference>
<dbReference type="eggNOG" id="COG3291">
    <property type="taxonomic scope" value="Bacteria"/>
</dbReference>